<proteinExistence type="predicted"/>
<keyword evidence="2" id="KW-1185">Reference proteome</keyword>
<accession>A0A385UE67</accession>
<evidence type="ECO:0000313" key="1">
    <source>
        <dbReference type="EMBL" id="AYB70112.1"/>
    </source>
</evidence>
<gene>
    <name evidence="1" type="primary">2</name>
    <name evidence="1" type="ORF">SEA_ONEIAGILLIAN_2</name>
</gene>
<dbReference type="EMBL" id="MH727556">
    <property type="protein sequence ID" value="AYB70112.1"/>
    <property type="molecule type" value="Genomic_DNA"/>
</dbReference>
<dbReference type="RefSeq" id="YP_009812608.1">
    <property type="nucleotide sequence ID" value="NC_048068.1"/>
</dbReference>
<reference evidence="1 2" key="1">
    <citation type="submission" date="2018-08" db="EMBL/GenBank/DDBJ databases">
        <authorList>
            <person name="Miller G.E."/>
            <person name="Abrahams R."/>
            <person name="Bazan D.C."/>
            <person name="Beglau B.C."/>
            <person name="Blaylock E.C."/>
            <person name="Choi J.D."/>
            <person name="Grewal S.K."/>
            <person name="Hernandez E.V."/>
            <person name="Kim D.J."/>
            <person name="Kim K."/>
            <person name="Lee Y."/>
            <person name="Linde M.K."/>
            <person name="Lopez M.B."/>
            <person name="Pangalila E."/>
            <person name="Parker M.A."/>
            <person name="Specht R.C."/>
            <person name="Teng M.C."/>
            <person name="Toledo B."/>
            <person name="Tran S."/>
            <person name="Yu H."/>
            <person name="Kalaj N."/>
            <person name="Muthiah A.S."/>
            <person name="Dean N.S."/>
            <person name="Diaz A."/>
            <person name="Garlena R.A."/>
            <person name="Russell D.A."/>
            <person name="Pope W.H."/>
            <person name="Jacobs-Sera D."/>
            <person name="Hatfull G.F."/>
        </authorList>
    </citation>
    <scope>NUCLEOTIDE SEQUENCE [LARGE SCALE GENOMIC DNA]</scope>
</reference>
<protein>
    <submittedName>
        <fullName evidence="1">Uncharacterized protein</fullName>
    </submittedName>
</protein>
<dbReference type="Proteomes" id="UP000279330">
    <property type="component" value="Segment"/>
</dbReference>
<organism evidence="1 2">
    <name type="scientific">Microbacterium phage OneinaGillian</name>
    <dbReference type="NCBI Taxonomy" id="2301604"/>
    <lineage>
        <taxon>Viruses</taxon>
        <taxon>Duplodnaviria</taxon>
        <taxon>Heunggongvirae</taxon>
        <taxon>Uroviricota</taxon>
        <taxon>Caudoviricetes</taxon>
        <taxon>Gillianvirus</taxon>
        <taxon>Gillianvirus oneinagillian</taxon>
    </lineage>
</organism>
<name>A0A385UE67_9CAUD</name>
<dbReference type="GeneID" id="55003677"/>
<evidence type="ECO:0000313" key="2">
    <source>
        <dbReference type="Proteomes" id="UP000279330"/>
    </source>
</evidence>
<dbReference type="KEGG" id="vg:55003677"/>
<sequence length="62" mass="6622">MSFQASNGVHVVRNGNALGFGSSRDAAWARAGAGPNPLVTDIFLSFDQWQALEEFFAAGAHR</sequence>